<keyword evidence="1" id="KW-0031">Aminopeptidase</keyword>
<dbReference type="AlphaFoldDB" id="F4G1R7"/>
<dbReference type="Proteomes" id="UP000007812">
    <property type="component" value="Chromosome"/>
</dbReference>
<keyword evidence="1" id="KW-0378">Hydrolase</keyword>
<dbReference type="eggNOG" id="arCOG02960">
    <property type="taxonomic scope" value="Archaea"/>
</dbReference>
<evidence type="ECO:0000313" key="2">
    <source>
        <dbReference type="Proteomes" id="UP000007812"/>
    </source>
</evidence>
<keyword evidence="1" id="KW-0645">Protease</keyword>
<reference evidence="1 2" key="1">
    <citation type="journal article" date="2011" name="J. Bacteriol.">
        <title>Complete genome sequence of Metallosphaera cuprina, a metal sulfide-oxidizing archaeon from a hot spring.</title>
        <authorList>
            <person name="Liu L.J."/>
            <person name="You X.Y."/>
            <person name="Zheng H."/>
            <person name="Wang S."/>
            <person name="Jiang C.Y."/>
            <person name="Liu S.J."/>
        </authorList>
    </citation>
    <scope>NUCLEOTIDE SEQUENCE [LARGE SCALE GENOMIC DNA]</scope>
    <source>
        <strain evidence="1 2">Ar-4</strain>
    </source>
</reference>
<protein>
    <submittedName>
        <fullName evidence="1">Aminopeptidase</fullName>
    </submittedName>
</protein>
<keyword evidence="2" id="KW-1185">Reference proteome</keyword>
<proteinExistence type="predicted"/>
<dbReference type="EMBL" id="CP002656">
    <property type="protein sequence ID" value="AEB96074.1"/>
    <property type="molecule type" value="Genomic_DNA"/>
</dbReference>
<accession>F4G1R7</accession>
<dbReference type="GO" id="GO:0004177">
    <property type="term" value="F:aminopeptidase activity"/>
    <property type="evidence" value="ECO:0007669"/>
    <property type="project" value="UniProtKB-KW"/>
</dbReference>
<name>F4G1R7_METCR</name>
<evidence type="ECO:0000313" key="1">
    <source>
        <dbReference type="EMBL" id="AEB96074.1"/>
    </source>
</evidence>
<dbReference type="GeneID" id="10494160"/>
<dbReference type="STRING" id="1006006.Mcup_1972"/>
<dbReference type="PATRIC" id="fig|1006006.8.peg.1975"/>
<gene>
    <name evidence="1" type="ordered locus">Mcup_1972</name>
</gene>
<dbReference type="OrthoDB" id="34739at2157"/>
<sequence length="439" mass="50982">MKIDYLLSGDPRERRKIDELKGEIECVSDEVKVYEERVSFWEVRHSEIVINGNKAIHLALPYSPVTALKGLLIESPIECGPGRILIDRNESIEMIYYNILLAKERGCEAVLLTKVRKAVSVSPPYLQDGPSLPPLPLAWINYPVKRGYHIELNLDTRVRNSSSLSLHAIKHGNERRVLLVTKHDNWLSEDQTYFHVFNLFKKLNSKTNNQWELLSMSGTESGSPGFSSLFWNYVPRILSPKFSDISLIIELKRGNGEIRRSPGTKSAHLDQNLIEPSSISFEFLREGVPSVVYDINDNWLQSRDSFDHIFKLIQKHSSLDFHFSFTQMINDLIYDYIILPPELKSILVNLENVNINELKPFFKLFGRYLYLPGTMKYALFHHLVSIRKSHLYEHVFAEGYPAFHIRRHESMNSSYISELDRATTEKYMDTIYYMLHELL</sequence>
<dbReference type="RefSeq" id="WP_013738572.1">
    <property type="nucleotide sequence ID" value="NC_015435.1"/>
</dbReference>
<organism evidence="1 2">
    <name type="scientific">Metallosphaera cuprina (strain Ar-4)</name>
    <dbReference type="NCBI Taxonomy" id="1006006"/>
    <lineage>
        <taxon>Archaea</taxon>
        <taxon>Thermoproteota</taxon>
        <taxon>Thermoprotei</taxon>
        <taxon>Sulfolobales</taxon>
        <taxon>Sulfolobaceae</taxon>
        <taxon>Metallosphaera</taxon>
    </lineage>
</organism>
<dbReference type="KEGG" id="mcn:Mcup_1972"/>
<dbReference type="HOGENOM" id="CLU_623505_0_0_2"/>